<proteinExistence type="predicted"/>
<dbReference type="SUPFAM" id="SSF51905">
    <property type="entry name" value="FAD/NAD(P)-binding domain"/>
    <property type="match status" value="1"/>
</dbReference>
<evidence type="ECO:0000313" key="1">
    <source>
        <dbReference type="EMBL" id="CAG9981267.1"/>
    </source>
</evidence>
<dbReference type="Proteomes" id="UP000754883">
    <property type="component" value="Unassembled WGS sequence"/>
</dbReference>
<accession>A0A9N9UAB0</accession>
<evidence type="ECO:0000313" key="2">
    <source>
        <dbReference type="Proteomes" id="UP000754883"/>
    </source>
</evidence>
<dbReference type="Gene3D" id="3.50.50.60">
    <property type="entry name" value="FAD/NAD(P)-binding domain"/>
    <property type="match status" value="1"/>
</dbReference>
<dbReference type="EMBL" id="CABFNO020001323">
    <property type="protein sequence ID" value="CAG9981267.1"/>
    <property type="molecule type" value="Genomic_DNA"/>
</dbReference>
<dbReference type="InterPro" id="IPR036188">
    <property type="entry name" value="FAD/NAD-bd_sf"/>
</dbReference>
<sequence length="482" mass="53867">MAESITADYLVIGAGAMGLAFVDTLLADTKFTVAIVDRYDCPGGHWNRAYPFVRLHQPSNFYGVNSKNLGNNTIDKFGTNKGLYELATSGEVLAYFGQVMDQHFLPSGRVQYFPNCTYTSDGRFSSNVSGKTYQIAETYTRIVDATYMRVKVPSMGPPAYDVEAGVTLVTPNDLPKATRPYANYTVVGAGKTGIDTVLWLLSRNLDPSKITWIMPRDSWLLDRSAYQPGPEWAEKRHDTIPAQNQAIMSATSVDDMFKRLEESNQLLRLTDRVWPTMFRCATVSALELEKLQEVTNIVRKGRIVSIGTSQVTFEGGSSYQPPPDTLFVDCSADGLEKHAPVPVFKGKQITLQSVRLCQQVFSAAFIAHAEAAYDDDTMKNKLCRPIPHPSKAYEWLLVTLLNNENTLLWLSQPKTSAWLAQSRLDWFGTLMPPMPVDVDQQNEIRKSMAKEMTEVCQKLRDLLHQLPAGDVKNIEAQILQLS</sequence>
<name>A0A9N9UAB0_9HYPO</name>
<dbReference type="OrthoDB" id="4114509at2759"/>
<dbReference type="AlphaFoldDB" id="A0A9N9UAB0"/>
<gene>
    <name evidence="1" type="ORF">CBYS24578_00008257</name>
</gene>
<organism evidence="1 2">
    <name type="scientific">Clonostachys byssicola</name>
    <dbReference type="NCBI Taxonomy" id="160290"/>
    <lineage>
        <taxon>Eukaryota</taxon>
        <taxon>Fungi</taxon>
        <taxon>Dikarya</taxon>
        <taxon>Ascomycota</taxon>
        <taxon>Pezizomycotina</taxon>
        <taxon>Sordariomycetes</taxon>
        <taxon>Hypocreomycetidae</taxon>
        <taxon>Hypocreales</taxon>
        <taxon>Bionectriaceae</taxon>
        <taxon>Clonostachys</taxon>
    </lineage>
</organism>
<reference evidence="1" key="1">
    <citation type="submission" date="2021-10" db="EMBL/GenBank/DDBJ databases">
        <authorList>
            <person name="Piombo E."/>
        </authorList>
    </citation>
    <scope>NUCLEOTIDE SEQUENCE</scope>
</reference>
<protein>
    <submittedName>
        <fullName evidence="1">Uncharacterized protein</fullName>
    </submittedName>
</protein>
<keyword evidence="2" id="KW-1185">Reference proteome</keyword>
<comment type="caution">
    <text evidence="1">The sequence shown here is derived from an EMBL/GenBank/DDBJ whole genome shotgun (WGS) entry which is preliminary data.</text>
</comment>